<keyword evidence="1" id="KW-1133">Transmembrane helix</keyword>
<geneLocation type="plasmid" evidence="3">
    <name>pfdu301a</name>
</geneLocation>
<sequence length="92" mass="10094">MQGSISIIYFIINTLLIVNFFTEVVDGGNLFGELEGMPILAPAFLAPIAVVPSIFGYTTKKDKLCLWGIILCSILFLFPFAYMILGTLIFGP</sequence>
<dbReference type="AlphaFoldDB" id="A0A6M6E5G1"/>
<organism evidence="2 3">
    <name type="scientific">Priestia megaterium</name>
    <name type="common">Bacillus megaterium</name>
    <dbReference type="NCBI Taxonomy" id="1404"/>
    <lineage>
        <taxon>Bacteria</taxon>
        <taxon>Bacillati</taxon>
        <taxon>Bacillota</taxon>
        <taxon>Bacilli</taxon>
        <taxon>Bacillales</taxon>
        <taxon>Bacillaceae</taxon>
        <taxon>Priestia</taxon>
    </lineage>
</organism>
<evidence type="ECO:0000313" key="2">
    <source>
        <dbReference type="EMBL" id="QJX80369.1"/>
    </source>
</evidence>
<name>A0A6M6E5G1_PRIMG</name>
<evidence type="ECO:0000313" key="3">
    <source>
        <dbReference type="Proteomes" id="UP000501076"/>
    </source>
</evidence>
<protein>
    <submittedName>
        <fullName evidence="2">Uncharacterized protein</fullName>
    </submittedName>
</protein>
<gene>
    <name evidence="2" type="ORF">FDZ14_30240</name>
</gene>
<reference evidence="2 3" key="1">
    <citation type="submission" date="2019-10" db="EMBL/GenBank/DDBJ databases">
        <title>Complete genome sequences for adaption low water activity.</title>
        <authorList>
            <person name="Zhao L."/>
            <person name="Zhong J."/>
        </authorList>
    </citation>
    <scope>NUCLEOTIDE SEQUENCE [LARGE SCALE GENOMIC DNA]</scope>
    <source>
        <strain evidence="2 3">FDU301</strain>
        <plasmid evidence="3">pfdu301a</plasmid>
    </source>
</reference>
<feature type="transmembrane region" description="Helical" evidence="1">
    <location>
        <begin position="64"/>
        <end position="90"/>
    </location>
</feature>
<feature type="transmembrane region" description="Helical" evidence="1">
    <location>
        <begin position="7"/>
        <end position="25"/>
    </location>
</feature>
<keyword evidence="1" id="KW-0472">Membrane</keyword>
<accession>A0A6M6E5G1</accession>
<evidence type="ECO:0000256" key="1">
    <source>
        <dbReference type="SAM" id="Phobius"/>
    </source>
</evidence>
<keyword evidence="2" id="KW-0614">Plasmid</keyword>
<dbReference type="EMBL" id="CP045273">
    <property type="protein sequence ID" value="QJX80369.1"/>
    <property type="molecule type" value="Genomic_DNA"/>
</dbReference>
<proteinExistence type="predicted"/>
<dbReference type="Proteomes" id="UP000501076">
    <property type="component" value="Plasmid pFDU301A"/>
</dbReference>
<feature type="transmembrane region" description="Helical" evidence="1">
    <location>
        <begin position="37"/>
        <end position="57"/>
    </location>
</feature>
<keyword evidence="1" id="KW-0812">Transmembrane</keyword>